<dbReference type="SMART" id="SM00065">
    <property type="entry name" value="GAF"/>
    <property type="match status" value="1"/>
</dbReference>
<organism evidence="4 5">
    <name type="scientific">Cellvibrio japonicus (strain Ueda107)</name>
    <name type="common">Pseudomonas fluorescens subsp. cellulosa</name>
    <dbReference type="NCBI Taxonomy" id="498211"/>
    <lineage>
        <taxon>Bacteria</taxon>
        <taxon>Pseudomonadati</taxon>
        <taxon>Pseudomonadota</taxon>
        <taxon>Gammaproteobacteria</taxon>
        <taxon>Cellvibrionales</taxon>
        <taxon>Cellvibrionaceae</taxon>
        <taxon>Cellvibrio</taxon>
    </lineage>
</organism>
<dbReference type="GO" id="GO:0003824">
    <property type="term" value="F:catalytic activity"/>
    <property type="evidence" value="ECO:0007669"/>
    <property type="project" value="UniProtKB-ARBA"/>
</dbReference>
<dbReference type="HOGENOM" id="CLU_000445_86_4_6"/>
<dbReference type="EMBL" id="CP000934">
    <property type="protein sequence ID" value="ACE83105.1"/>
    <property type="molecule type" value="Genomic_DNA"/>
</dbReference>
<dbReference type="PANTHER" id="PTHR46663">
    <property type="entry name" value="DIGUANYLATE CYCLASE DGCT-RELATED"/>
    <property type="match status" value="1"/>
</dbReference>
<feature type="domain" description="GGDEF" evidence="3">
    <location>
        <begin position="599"/>
        <end position="726"/>
    </location>
</feature>
<evidence type="ECO:0000256" key="1">
    <source>
        <dbReference type="ARBA" id="ARBA00001946"/>
    </source>
</evidence>
<evidence type="ECO:0000259" key="3">
    <source>
        <dbReference type="PROSITE" id="PS50887"/>
    </source>
</evidence>
<dbReference type="SUPFAM" id="SSF55073">
    <property type="entry name" value="Nucleotide cyclase"/>
    <property type="match status" value="1"/>
</dbReference>
<dbReference type="InterPro" id="IPR052163">
    <property type="entry name" value="DGC-Regulatory_Protein"/>
</dbReference>
<dbReference type="Proteomes" id="UP000001036">
    <property type="component" value="Chromosome"/>
</dbReference>
<dbReference type="Pfam" id="PF09084">
    <property type="entry name" value="NMT1"/>
    <property type="match status" value="1"/>
</dbReference>
<dbReference type="InterPro" id="IPR000160">
    <property type="entry name" value="GGDEF_dom"/>
</dbReference>
<dbReference type="PANTHER" id="PTHR46663:SF2">
    <property type="entry name" value="GGDEF DOMAIN-CONTAINING PROTEIN"/>
    <property type="match status" value="1"/>
</dbReference>
<keyword evidence="2" id="KW-0472">Membrane</keyword>
<dbReference type="InterPro" id="IPR029016">
    <property type="entry name" value="GAF-like_dom_sf"/>
</dbReference>
<name>B3PHC9_CELJU</name>
<protein>
    <submittedName>
        <fullName evidence="4">Diguanylate cyclase (GGDEF) domain protein</fullName>
    </submittedName>
</protein>
<keyword evidence="2" id="KW-1133">Transmembrane helix</keyword>
<evidence type="ECO:0000313" key="5">
    <source>
        <dbReference type="Proteomes" id="UP000001036"/>
    </source>
</evidence>
<dbReference type="SUPFAM" id="SSF53850">
    <property type="entry name" value="Periplasmic binding protein-like II"/>
    <property type="match status" value="1"/>
</dbReference>
<evidence type="ECO:0000256" key="2">
    <source>
        <dbReference type="SAM" id="Phobius"/>
    </source>
</evidence>
<evidence type="ECO:0000313" key="4">
    <source>
        <dbReference type="EMBL" id="ACE83105.1"/>
    </source>
</evidence>
<gene>
    <name evidence="4" type="ordered locus">CJA_0326</name>
</gene>
<dbReference type="eggNOG" id="COG2199">
    <property type="taxonomic scope" value="Bacteria"/>
</dbReference>
<keyword evidence="5" id="KW-1185">Reference proteome</keyword>
<dbReference type="SUPFAM" id="SSF55781">
    <property type="entry name" value="GAF domain-like"/>
    <property type="match status" value="1"/>
</dbReference>
<dbReference type="AlphaFoldDB" id="B3PHC9"/>
<dbReference type="InterPro" id="IPR015168">
    <property type="entry name" value="SsuA/THI5"/>
</dbReference>
<dbReference type="InterPro" id="IPR043128">
    <property type="entry name" value="Rev_trsase/Diguanyl_cyclase"/>
</dbReference>
<dbReference type="Gene3D" id="3.30.70.270">
    <property type="match status" value="1"/>
</dbReference>
<dbReference type="FunFam" id="3.30.70.270:FF:000001">
    <property type="entry name" value="Diguanylate cyclase domain protein"/>
    <property type="match status" value="1"/>
</dbReference>
<dbReference type="KEGG" id="cja:CJA_0326"/>
<reference evidence="4 5" key="1">
    <citation type="journal article" date="2008" name="J. Bacteriol.">
        <title>Insights into plant cell wall degradation from the genome sequence of the soil bacterium Cellvibrio japonicus.</title>
        <authorList>
            <person name="Deboy R.T."/>
            <person name="Mongodin E.F."/>
            <person name="Fouts D.E."/>
            <person name="Tailford L.E."/>
            <person name="Khouri H."/>
            <person name="Emerson J.B."/>
            <person name="Mohamoud Y."/>
            <person name="Watkins K."/>
            <person name="Henrissat B."/>
            <person name="Gilbert H.J."/>
            <person name="Nelson K.E."/>
        </authorList>
    </citation>
    <scope>NUCLEOTIDE SEQUENCE [LARGE SCALE GENOMIC DNA]</scope>
    <source>
        <strain evidence="4 5">Ueda107</strain>
    </source>
</reference>
<feature type="transmembrane region" description="Helical" evidence="2">
    <location>
        <begin position="350"/>
        <end position="372"/>
    </location>
</feature>
<dbReference type="Gene3D" id="3.40.190.10">
    <property type="entry name" value="Periplasmic binding protein-like II"/>
    <property type="match status" value="2"/>
</dbReference>
<keyword evidence="2" id="KW-0812">Transmembrane</keyword>
<dbReference type="InterPro" id="IPR003018">
    <property type="entry name" value="GAF"/>
</dbReference>
<sequence>MNNLFFRRAINYPTGPGCARPVPLPIHQRSRRHAMPVNLFSLALLWLWSHPLCADTLRLQLKWTHSFQFAGYYAALEQGYYRELGLDVEFLEASPNTPVADRVMAGEAEFGVGTSSLLLERHRGKPLVVLANIFQHSAQVLVARQQSPLQGVHDLAGKTLMLEDGADELVAYLTQEGLTPDKYRTITHSANHEDLLNGRVDAMSAYSSYELYHFRQAHQPLQIYTPRSAGIDFYGDNLFTSSKLIRRNPRLVDNFRDASLRGWQYAMANPEDIIALIMLRYTSQHSADFLRAEAEHMQALIRPDLIEIGYSNPGRWRHIADTYADLGLLPQGFSLDGFLYQQGLGDNRTWFYAALTTLLGALVIFAIALHVYRVNSKLHNLVRLMRRADVQQRNHNHVLALIAADEPLEDILLSLVEGVEHLKPEMKCSVLLFDRKQQKFSVAAAPSLPDFYNQAIAHLQAHDTAGSCGAAVATGKRVIVSNIQTHPNWEAYRQLAAQADLMSCWSEPILNRHGEALGTFAIYQHKVAEPTAEDIQLIEESAYLAEIAIERKQALEALRESEERHRMMAQHDNLTGLPNRALFADRLQQALSYAKRHHKSLAVMLLDLDDFKPVNDTYGHALGDELLKAVALRLQEAVRASDTVARIGGDEFVILLHQIDSPAQARIVSDKIGQLLAQEFWLGEQSIHIGCSIGIAYYPQDSSDARELTHIADQRMYEQKQLHHPS</sequence>
<dbReference type="SMART" id="SM00267">
    <property type="entry name" value="GGDEF"/>
    <property type="match status" value="1"/>
</dbReference>
<comment type="cofactor">
    <cofactor evidence="1">
        <name>Mg(2+)</name>
        <dbReference type="ChEBI" id="CHEBI:18420"/>
    </cofactor>
</comment>
<dbReference type="Pfam" id="PF00990">
    <property type="entry name" value="GGDEF"/>
    <property type="match status" value="1"/>
</dbReference>
<dbReference type="NCBIfam" id="TIGR00254">
    <property type="entry name" value="GGDEF"/>
    <property type="match status" value="1"/>
</dbReference>
<dbReference type="Pfam" id="PF13185">
    <property type="entry name" value="GAF_2"/>
    <property type="match status" value="1"/>
</dbReference>
<dbReference type="InterPro" id="IPR029787">
    <property type="entry name" value="Nucleotide_cyclase"/>
</dbReference>
<dbReference type="eggNOG" id="COG2203">
    <property type="taxonomic scope" value="Bacteria"/>
</dbReference>
<dbReference type="eggNOG" id="COG0715">
    <property type="taxonomic scope" value="Bacteria"/>
</dbReference>
<dbReference type="STRING" id="498211.CJA_0326"/>
<accession>B3PHC9</accession>
<dbReference type="CDD" id="cd01949">
    <property type="entry name" value="GGDEF"/>
    <property type="match status" value="1"/>
</dbReference>
<dbReference type="Gene3D" id="3.30.450.40">
    <property type="match status" value="1"/>
</dbReference>
<proteinExistence type="predicted"/>
<dbReference type="PROSITE" id="PS50887">
    <property type="entry name" value="GGDEF"/>
    <property type="match status" value="1"/>
</dbReference>